<evidence type="ECO:0000313" key="13">
    <source>
        <dbReference type="Proteomes" id="UP001237780"/>
    </source>
</evidence>
<gene>
    <name evidence="12" type="ORF">QFZ34_001357</name>
</gene>
<dbReference type="InterPro" id="IPR050739">
    <property type="entry name" value="MFP"/>
</dbReference>
<feature type="domain" description="AprE-like long alpha-helical hairpin" evidence="10">
    <location>
        <begin position="129"/>
        <end position="318"/>
    </location>
</feature>
<evidence type="ECO:0000256" key="9">
    <source>
        <dbReference type="RuleBase" id="RU365093"/>
    </source>
</evidence>
<evidence type="ECO:0000256" key="7">
    <source>
        <dbReference type="ARBA" id="ARBA00022989"/>
    </source>
</evidence>
<dbReference type="InterPro" id="IPR010129">
    <property type="entry name" value="T1SS_HlyD"/>
</dbReference>
<feature type="domain" description="AprE-like beta-barrel" evidence="11">
    <location>
        <begin position="360"/>
        <end position="447"/>
    </location>
</feature>
<dbReference type="NCBIfam" id="TIGR01843">
    <property type="entry name" value="type_I_hlyD"/>
    <property type="match status" value="1"/>
</dbReference>
<dbReference type="PANTHER" id="PTHR30386:SF17">
    <property type="entry name" value="ALKALINE PROTEASE SECRETION PROTEIN APRE"/>
    <property type="match status" value="1"/>
</dbReference>
<keyword evidence="13" id="KW-1185">Reference proteome</keyword>
<evidence type="ECO:0000256" key="5">
    <source>
        <dbReference type="ARBA" id="ARBA00022519"/>
    </source>
</evidence>
<dbReference type="InterPro" id="IPR058781">
    <property type="entry name" value="HH_AprE-like"/>
</dbReference>
<proteinExistence type="inferred from homology"/>
<keyword evidence="7 9" id="KW-1133">Transmembrane helix</keyword>
<keyword evidence="3 9" id="KW-0813">Transport</keyword>
<comment type="subcellular location">
    <subcellularLocation>
        <location evidence="1 9">Cell inner membrane</location>
        <topology evidence="1 9">Single-pass membrane protein</topology>
    </subcellularLocation>
</comment>
<dbReference type="Proteomes" id="UP001237780">
    <property type="component" value="Unassembled WGS sequence"/>
</dbReference>
<dbReference type="RefSeq" id="WP_307278360.1">
    <property type="nucleotide sequence ID" value="NZ_JAUSZT010000002.1"/>
</dbReference>
<dbReference type="EMBL" id="JAUSZT010000002">
    <property type="protein sequence ID" value="MDQ0996180.1"/>
    <property type="molecule type" value="Genomic_DNA"/>
</dbReference>
<dbReference type="Gene3D" id="2.40.50.100">
    <property type="match status" value="1"/>
</dbReference>
<protein>
    <recommendedName>
        <fullName evidence="9">Membrane fusion protein (MFP) family protein</fullName>
    </recommendedName>
</protein>
<accession>A0ABU0S5Z7</accession>
<sequence length="472" mass="51486">MTDRINRPEHVAQLLARPAAATEVHLPTKLGTVPPEWVKDLEQEDERSPLRRLVIAGITTIAIAFGGFFTWAYSAELGSAAVAVGIVIVDSKRKTISHFEGGILDRLLVREGDVVKVGQPLVRLDNTRARSELRALQSRRVGLIAKLARLRAEQATAARVEFPEDFSAGDDVAARNAMKAEQIFFEKRSSQKMGRVDVQLKTIEQYTEQARASQAQIAATDRQIALITEQRDAIAGLVKKGFAERSRLTEIDARLSALAGNRGEYAGDKAIAEQAKAGAEFALHGIESDLQSEIAGEITASQNDLADAEERIIAAKDVLRRVEIGSPQAGIVDNIRLRTPGGVIAAGEEILDIVPENEPMVVEMRISPRDIDGVAVNSVVQVRLTAFNQRSLSPLNGKVTYVAADQLIDERDESAYFVARAEISAQSLAANPSIKLYPGMPAEILIVHKSRRAIDYLAGPITDSFNRAFRED</sequence>
<dbReference type="PANTHER" id="PTHR30386">
    <property type="entry name" value="MEMBRANE FUSION SUBUNIT OF EMRAB-TOLC MULTIDRUG EFFLUX PUMP"/>
    <property type="match status" value="1"/>
</dbReference>
<evidence type="ECO:0000256" key="2">
    <source>
        <dbReference type="ARBA" id="ARBA00009477"/>
    </source>
</evidence>
<evidence type="ECO:0000259" key="10">
    <source>
        <dbReference type="Pfam" id="PF25994"/>
    </source>
</evidence>
<evidence type="ECO:0000256" key="6">
    <source>
        <dbReference type="ARBA" id="ARBA00022692"/>
    </source>
</evidence>
<evidence type="ECO:0000313" key="12">
    <source>
        <dbReference type="EMBL" id="MDQ0996180.1"/>
    </source>
</evidence>
<dbReference type="Gene3D" id="2.40.30.170">
    <property type="match status" value="1"/>
</dbReference>
<dbReference type="Pfam" id="PF25994">
    <property type="entry name" value="HH_AprE"/>
    <property type="match status" value="1"/>
</dbReference>
<evidence type="ECO:0000259" key="11">
    <source>
        <dbReference type="Pfam" id="PF26002"/>
    </source>
</evidence>
<keyword evidence="8 9" id="KW-0472">Membrane</keyword>
<feature type="transmembrane region" description="Helical" evidence="9">
    <location>
        <begin position="53"/>
        <end position="73"/>
    </location>
</feature>
<keyword evidence="4 9" id="KW-1003">Cell membrane</keyword>
<keyword evidence="5 9" id="KW-0997">Cell inner membrane</keyword>
<evidence type="ECO:0000256" key="4">
    <source>
        <dbReference type="ARBA" id="ARBA00022475"/>
    </source>
</evidence>
<comment type="caution">
    <text evidence="12">The sequence shown here is derived from an EMBL/GenBank/DDBJ whole genome shotgun (WGS) entry which is preliminary data.</text>
</comment>
<organism evidence="12 13">
    <name type="scientific">Phyllobacterium ifriqiyense</name>
    <dbReference type="NCBI Taxonomy" id="314238"/>
    <lineage>
        <taxon>Bacteria</taxon>
        <taxon>Pseudomonadati</taxon>
        <taxon>Pseudomonadota</taxon>
        <taxon>Alphaproteobacteria</taxon>
        <taxon>Hyphomicrobiales</taxon>
        <taxon>Phyllobacteriaceae</taxon>
        <taxon>Phyllobacterium</taxon>
    </lineage>
</organism>
<evidence type="ECO:0000256" key="1">
    <source>
        <dbReference type="ARBA" id="ARBA00004377"/>
    </source>
</evidence>
<comment type="similarity">
    <text evidence="2 9">Belongs to the membrane fusion protein (MFP) (TC 8.A.1) family.</text>
</comment>
<keyword evidence="6 9" id="KW-0812">Transmembrane</keyword>
<evidence type="ECO:0000256" key="3">
    <source>
        <dbReference type="ARBA" id="ARBA00022448"/>
    </source>
</evidence>
<evidence type="ECO:0000256" key="8">
    <source>
        <dbReference type="ARBA" id="ARBA00023136"/>
    </source>
</evidence>
<reference evidence="12 13" key="1">
    <citation type="submission" date="2023-07" db="EMBL/GenBank/DDBJ databases">
        <title>Comparative genomics of wheat-associated soil bacteria to identify genetic determinants of phenazine resistance.</title>
        <authorList>
            <person name="Mouncey N."/>
        </authorList>
    </citation>
    <scope>NUCLEOTIDE SEQUENCE [LARGE SCALE GENOMIC DNA]</scope>
    <source>
        <strain evidence="12 13">W4I11</strain>
    </source>
</reference>
<dbReference type="Pfam" id="PF26002">
    <property type="entry name" value="Beta-barrel_AprE"/>
    <property type="match status" value="1"/>
</dbReference>
<dbReference type="PRINTS" id="PR01490">
    <property type="entry name" value="RTXTOXIND"/>
</dbReference>
<name>A0ABU0S5Z7_9HYPH</name>
<dbReference type="InterPro" id="IPR058982">
    <property type="entry name" value="Beta-barrel_AprE"/>
</dbReference>